<sequence>MALVRWRSAIGSGVRRVRDEVAEVLSGGVRLPLVLVGVIGVCWAVAGLFGVSGVHTSAAYHLFVMVLLAVGLYGSTRGIPLEELRGNVGVVVLAVTVGVLAKTALIAGVMYLVDSRPVSVVLGVAVAQIDPLSVAATMDRRMSGRAKAILSAWAAFDDPVTVLLVVYLSAFALGTPGVLSAGLADFGTSLLLNAGYAVVVAGLWLLLRSRLPGWLVLLAALAALAVAATQGLMLGVALAGLVVRPFEGEPRVEKAVERTMTGALLLAGVALGVVLAGVVGSGSLGLLLKGMLLGVAAFGAQMLIGSLIAIRLPRYDRWCLALSQQNGLTAIVLALLLEPSFPGTVTVVAPAIVVTYLLFTAGAHILDRIPTSLPVVP</sequence>
<protein>
    <submittedName>
        <fullName evidence="7">Sodium/hydrogen exchanger family protein</fullName>
    </submittedName>
</protein>
<dbReference type="STRING" id="155974.SAMN04487818_110186"/>
<feature type="transmembrane region" description="Helical" evidence="5">
    <location>
        <begin position="291"/>
        <end position="310"/>
    </location>
</feature>
<dbReference type="Proteomes" id="UP000199051">
    <property type="component" value="Unassembled WGS sequence"/>
</dbReference>
<feature type="transmembrane region" description="Helical" evidence="5">
    <location>
        <begin position="214"/>
        <end position="243"/>
    </location>
</feature>
<evidence type="ECO:0000256" key="5">
    <source>
        <dbReference type="SAM" id="Phobius"/>
    </source>
</evidence>
<evidence type="ECO:0000256" key="3">
    <source>
        <dbReference type="ARBA" id="ARBA00022989"/>
    </source>
</evidence>
<name>A0A1H9WGW2_9PSEU</name>
<evidence type="ECO:0000256" key="4">
    <source>
        <dbReference type="ARBA" id="ARBA00023136"/>
    </source>
</evidence>
<keyword evidence="8" id="KW-1185">Reference proteome</keyword>
<feature type="transmembrane region" description="Helical" evidence="5">
    <location>
        <begin position="186"/>
        <end position="207"/>
    </location>
</feature>
<dbReference type="GO" id="GO:1902600">
    <property type="term" value="P:proton transmembrane transport"/>
    <property type="evidence" value="ECO:0007669"/>
    <property type="project" value="InterPro"/>
</dbReference>
<gene>
    <name evidence="7" type="ORF">SAMN04487818_110186</name>
</gene>
<organism evidence="7 8">
    <name type="scientific">Actinokineospora terrae</name>
    <dbReference type="NCBI Taxonomy" id="155974"/>
    <lineage>
        <taxon>Bacteria</taxon>
        <taxon>Bacillati</taxon>
        <taxon>Actinomycetota</taxon>
        <taxon>Actinomycetes</taxon>
        <taxon>Pseudonocardiales</taxon>
        <taxon>Pseudonocardiaceae</taxon>
        <taxon>Actinokineospora</taxon>
    </lineage>
</organism>
<evidence type="ECO:0000313" key="7">
    <source>
        <dbReference type="EMBL" id="SES33084.1"/>
    </source>
</evidence>
<feature type="transmembrane region" description="Helical" evidence="5">
    <location>
        <begin position="330"/>
        <end position="359"/>
    </location>
</feature>
<dbReference type="GO" id="GO:0015297">
    <property type="term" value="F:antiporter activity"/>
    <property type="evidence" value="ECO:0007669"/>
    <property type="project" value="InterPro"/>
</dbReference>
<accession>A0A1H9WGW2</accession>
<evidence type="ECO:0000256" key="2">
    <source>
        <dbReference type="ARBA" id="ARBA00022692"/>
    </source>
</evidence>
<dbReference type="GO" id="GO:0016020">
    <property type="term" value="C:membrane"/>
    <property type="evidence" value="ECO:0007669"/>
    <property type="project" value="UniProtKB-SubCell"/>
</dbReference>
<reference evidence="8" key="1">
    <citation type="submission" date="2016-10" db="EMBL/GenBank/DDBJ databases">
        <authorList>
            <person name="Varghese N."/>
            <person name="Submissions S."/>
        </authorList>
    </citation>
    <scope>NUCLEOTIDE SEQUENCE [LARGE SCALE GENOMIC DNA]</scope>
    <source>
        <strain evidence="8">DSM 44260</strain>
    </source>
</reference>
<proteinExistence type="predicted"/>
<feature type="transmembrane region" description="Helical" evidence="5">
    <location>
        <begin position="88"/>
        <end position="112"/>
    </location>
</feature>
<evidence type="ECO:0000259" key="6">
    <source>
        <dbReference type="Pfam" id="PF00999"/>
    </source>
</evidence>
<feature type="domain" description="Cation/H+ exchanger transmembrane" evidence="6">
    <location>
        <begin position="45"/>
        <end position="358"/>
    </location>
</feature>
<evidence type="ECO:0000256" key="1">
    <source>
        <dbReference type="ARBA" id="ARBA00004141"/>
    </source>
</evidence>
<comment type="subcellular location">
    <subcellularLocation>
        <location evidence="1">Membrane</location>
        <topology evidence="1">Multi-pass membrane protein</topology>
    </subcellularLocation>
</comment>
<feature type="transmembrane region" description="Helical" evidence="5">
    <location>
        <begin position="150"/>
        <end position="174"/>
    </location>
</feature>
<keyword evidence="3 5" id="KW-1133">Transmembrane helix</keyword>
<dbReference type="EMBL" id="FOGI01000010">
    <property type="protein sequence ID" value="SES33084.1"/>
    <property type="molecule type" value="Genomic_DNA"/>
</dbReference>
<dbReference type="Pfam" id="PF00999">
    <property type="entry name" value="Na_H_Exchanger"/>
    <property type="match status" value="1"/>
</dbReference>
<feature type="transmembrane region" description="Helical" evidence="5">
    <location>
        <begin position="58"/>
        <end position="76"/>
    </location>
</feature>
<keyword evidence="4 5" id="KW-0472">Membrane</keyword>
<feature type="transmembrane region" description="Helical" evidence="5">
    <location>
        <begin position="21"/>
        <end position="46"/>
    </location>
</feature>
<evidence type="ECO:0000313" key="8">
    <source>
        <dbReference type="Proteomes" id="UP000199051"/>
    </source>
</evidence>
<dbReference type="AlphaFoldDB" id="A0A1H9WGW2"/>
<dbReference type="InterPro" id="IPR006153">
    <property type="entry name" value="Cation/H_exchanger_TM"/>
</dbReference>
<keyword evidence="2 5" id="KW-0812">Transmembrane</keyword>
<feature type="transmembrane region" description="Helical" evidence="5">
    <location>
        <begin position="263"/>
        <end position="284"/>
    </location>
</feature>